<dbReference type="EMBL" id="SEKV01000074">
    <property type="protein sequence ID" value="TFY65265.1"/>
    <property type="molecule type" value="Genomic_DNA"/>
</dbReference>
<feature type="region of interest" description="Disordered" evidence="2">
    <location>
        <begin position="115"/>
        <end position="223"/>
    </location>
</feature>
<dbReference type="Pfam" id="PF06428">
    <property type="entry name" value="Sec2p"/>
    <property type="match status" value="1"/>
</dbReference>
<feature type="compositionally biased region" description="Basic and acidic residues" evidence="2">
    <location>
        <begin position="115"/>
        <end position="133"/>
    </location>
</feature>
<accession>A0A4Y9YS94</accession>
<gene>
    <name evidence="4" type="ORF">EVJ58_g2091</name>
</gene>
<feature type="compositionally biased region" description="Pro residues" evidence="2">
    <location>
        <begin position="147"/>
        <end position="158"/>
    </location>
</feature>
<feature type="compositionally biased region" description="Polar residues" evidence="2">
    <location>
        <begin position="210"/>
        <end position="223"/>
    </location>
</feature>
<dbReference type="GO" id="GO:0005085">
    <property type="term" value="F:guanyl-nucleotide exchange factor activity"/>
    <property type="evidence" value="ECO:0007669"/>
    <property type="project" value="InterPro"/>
</dbReference>
<evidence type="ECO:0000259" key="3">
    <source>
        <dbReference type="Pfam" id="PF06428"/>
    </source>
</evidence>
<feature type="region of interest" description="Disordered" evidence="2">
    <location>
        <begin position="313"/>
        <end position="479"/>
    </location>
</feature>
<organism evidence="4 5">
    <name type="scientific">Rhodofomes roseus</name>
    <dbReference type="NCBI Taxonomy" id="34475"/>
    <lineage>
        <taxon>Eukaryota</taxon>
        <taxon>Fungi</taxon>
        <taxon>Dikarya</taxon>
        <taxon>Basidiomycota</taxon>
        <taxon>Agaricomycotina</taxon>
        <taxon>Agaricomycetes</taxon>
        <taxon>Polyporales</taxon>
        <taxon>Rhodofomes</taxon>
    </lineage>
</organism>
<dbReference type="SUPFAM" id="SSF144284">
    <property type="entry name" value="Sec2 N-terminal region"/>
    <property type="match status" value="1"/>
</dbReference>
<evidence type="ECO:0000313" key="5">
    <source>
        <dbReference type="Proteomes" id="UP000298390"/>
    </source>
</evidence>
<dbReference type="PANTHER" id="PTHR14430:SF0">
    <property type="entry name" value="SEC2P DOMAIN-CONTAINING PROTEIN"/>
    <property type="match status" value="1"/>
</dbReference>
<comment type="caution">
    <text evidence="4">The sequence shown here is derived from an EMBL/GenBank/DDBJ whole genome shotgun (WGS) entry which is preliminary data.</text>
</comment>
<dbReference type="STRING" id="34475.A0A4Y9YS94"/>
<dbReference type="PANTHER" id="PTHR14430">
    <property type="entry name" value="RABIN3-RELATED"/>
    <property type="match status" value="1"/>
</dbReference>
<protein>
    <recommendedName>
        <fullName evidence="3">GDP/GTP exchange factor Sec2 N-terminal domain-containing protein</fullName>
    </recommendedName>
</protein>
<dbReference type="Proteomes" id="UP000298390">
    <property type="component" value="Unassembled WGS sequence"/>
</dbReference>
<dbReference type="GO" id="GO:0006887">
    <property type="term" value="P:exocytosis"/>
    <property type="evidence" value="ECO:0007669"/>
    <property type="project" value="TreeGrafter"/>
</dbReference>
<dbReference type="InterPro" id="IPR009449">
    <property type="entry name" value="Sec2_N"/>
</dbReference>
<sequence>MARHLRTDSGSLPRRIDSLIANKAPIFTDIEDELRDIKRVHSQGQEEDLKMALSRMISRVEDLTFMLKEAYKAQTDLQTELTLAKSNLQLALANNEMLEDALKREGHVKDVGWRRASARERELQAEEDRRRSMDSIASSDTALSPVVSPPSPAIPPSSRPSSPKQPNVSTATSPLPSSEGRFFRFRFGAGSASTNSFPSSPRLAGPSGHSPLTNGTAHASHLTSASLPSLVAVPDRQHEIDELTAELKRERDARQAAVAQKEAVESELESLSQALFEEANRMVSTERRKLAETVDELKELQAEREALRNALRLVESQNRASQYSTPAGSPKPSHAHKLSASSARAIKSLPPTRPSSPEGEEDPTSASTIITSYQHRPPPITIVDPASPAPPSSPSAESSDDDSRDTTLVAPPSSLSVGPSPSLSSSSSPSPSPKPSPMSDKSEGSDYAFPIRMHPLDYLPGEPSPWADATSLYRTTTGS</sequence>
<feature type="compositionally biased region" description="Low complexity" evidence="2">
    <location>
        <begin position="177"/>
        <end position="193"/>
    </location>
</feature>
<evidence type="ECO:0000256" key="1">
    <source>
        <dbReference type="ARBA" id="ARBA00023054"/>
    </source>
</evidence>
<feature type="compositionally biased region" description="Polar residues" evidence="2">
    <location>
        <begin position="315"/>
        <end position="327"/>
    </location>
</feature>
<dbReference type="GO" id="GO:0070319">
    <property type="term" value="C:Golgi to plasma membrane transport vesicle"/>
    <property type="evidence" value="ECO:0007669"/>
    <property type="project" value="TreeGrafter"/>
</dbReference>
<reference evidence="4 5" key="1">
    <citation type="submission" date="2019-01" db="EMBL/GenBank/DDBJ databases">
        <title>Genome sequencing of the rare red list fungi Fomitopsis rosea.</title>
        <authorList>
            <person name="Buettner E."/>
            <person name="Kellner H."/>
        </authorList>
    </citation>
    <scope>NUCLEOTIDE SEQUENCE [LARGE SCALE GENOMIC DNA]</scope>
    <source>
        <strain evidence="4 5">DSM 105464</strain>
    </source>
</reference>
<name>A0A4Y9YS94_9APHY</name>
<dbReference type="GO" id="GO:0051286">
    <property type="term" value="C:cell tip"/>
    <property type="evidence" value="ECO:0007669"/>
    <property type="project" value="TreeGrafter"/>
</dbReference>
<feature type="compositionally biased region" description="Polar residues" evidence="2">
    <location>
        <begin position="164"/>
        <end position="176"/>
    </location>
</feature>
<dbReference type="AlphaFoldDB" id="A0A4Y9YS94"/>
<dbReference type="Gene3D" id="6.10.140.910">
    <property type="match status" value="1"/>
</dbReference>
<feature type="domain" description="GDP/GTP exchange factor Sec2 N-terminal" evidence="3">
    <location>
        <begin position="230"/>
        <end position="312"/>
    </location>
</feature>
<evidence type="ECO:0000256" key="2">
    <source>
        <dbReference type="SAM" id="MobiDB-lite"/>
    </source>
</evidence>
<feature type="compositionally biased region" description="Polar residues" evidence="2">
    <location>
        <begin position="364"/>
        <end position="374"/>
    </location>
</feature>
<evidence type="ECO:0000313" key="4">
    <source>
        <dbReference type="EMBL" id="TFY65265.1"/>
    </source>
</evidence>
<proteinExistence type="predicted"/>
<keyword evidence="1" id="KW-0175">Coiled coil</keyword>
<dbReference type="InterPro" id="IPR040351">
    <property type="entry name" value="RAB3IL/RAB3IP/Sec2"/>
</dbReference>
<feature type="compositionally biased region" description="Low complexity" evidence="2">
    <location>
        <begin position="411"/>
        <end position="429"/>
    </location>
</feature>